<protein>
    <submittedName>
        <fullName evidence="1">Uncharacterized protein</fullName>
    </submittedName>
</protein>
<evidence type="ECO:0000313" key="2">
    <source>
        <dbReference type="Proteomes" id="UP000535406"/>
    </source>
</evidence>
<comment type="caution">
    <text evidence="1">The sequence shown here is derived from an EMBL/GenBank/DDBJ whole genome shotgun (WGS) entry which is preliminary data.</text>
</comment>
<proteinExistence type="predicted"/>
<reference evidence="1 2" key="1">
    <citation type="submission" date="2020-08" db="EMBL/GenBank/DDBJ databases">
        <title>Genomic Encyclopedia of Type Strains, Phase IV (KMG-IV): sequencing the most valuable type-strain genomes for metagenomic binning, comparative biology and taxonomic classification.</title>
        <authorList>
            <person name="Goeker M."/>
        </authorList>
    </citation>
    <scope>NUCLEOTIDE SEQUENCE [LARGE SCALE GENOMIC DNA]</scope>
    <source>
        <strain evidence="1 2">DSM 21319</strain>
    </source>
</reference>
<name>A0A7W8DSX7_9HYPH</name>
<keyword evidence="2" id="KW-1185">Reference proteome</keyword>
<dbReference type="RefSeq" id="WP_184139957.1">
    <property type="nucleotide sequence ID" value="NZ_JACHIK010000001.1"/>
</dbReference>
<sequence>MEGIVAWAGPSFYPPVGKIAVMKSGARIEVWDNESESADCFTGLFLDARASRSKRVVFDLSCMWERKQIAHIEEPTEADRQLMEFGQ</sequence>
<accession>A0A7W8DSX7</accession>
<dbReference type="Proteomes" id="UP000535406">
    <property type="component" value="Unassembled WGS sequence"/>
</dbReference>
<gene>
    <name evidence="1" type="ORF">HNQ66_000198</name>
</gene>
<organism evidence="1 2">
    <name type="scientific">Shinella fusca</name>
    <dbReference type="NCBI Taxonomy" id="544480"/>
    <lineage>
        <taxon>Bacteria</taxon>
        <taxon>Pseudomonadati</taxon>
        <taxon>Pseudomonadota</taxon>
        <taxon>Alphaproteobacteria</taxon>
        <taxon>Hyphomicrobiales</taxon>
        <taxon>Rhizobiaceae</taxon>
        <taxon>Shinella</taxon>
    </lineage>
</organism>
<dbReference type="EMBL" id="JACHIK010000001">
    <property type="protein sequence ID" value="MBB5040820.1"/>
    <property type="molecule type" value="Genomic_DNA"/>
</dbReference>
<dbReference type="AlphaFoldDB" id="A0A7W8DSX7"/>
<evidence type="ECO:0000313" key="1">
    <source>
        <dbReference type="EMBL" id="MBB5040820.1"/>
    </source>
</evidence>